<comment type="subcellular location">
    <subcellularLocation>
        <location evidence="1">Membrane</location>
        <topology evidence="1">Multi-pass membrane protein</topology>
    </subcellularLocation>
</comment>
<feature type="transmembrane region" description="Helical" evidence="7">
    <location>
        <begin position="180"/>
        <end position="201"/>
    </location>
</feature>
<dbReference type="GO" id="GO:0032998">
    <property type="term" value="C:Fc-epsilon receptor I complex"/>
    <property type="evidence" value="ECO:0007669"/>
    <property type="project" value="TreeGrafter"/>
</dbReference>
<organism evidence="8 9">
    <name type="scientific">Rousettus aegyptiacus</name>
    <name type="common">Egyptian fruit bat</name>
    <name type="synonym">Pteropus aegyptiacus</name>
    <dbReference type="NCBI Taxonomy" id="9407"/>
    <lineage>
        <taxon>Eukaryota</taxon>
        <taxon>Metazoa</taxon>
        <taxon>Chordata</taxon>
        <taxon>Craniata</taxon>
        <taxon>Vertebrata</taxon>
        <taxon>Euteleostomi</taxon>
        <taxon>Mammalia</taxon>
        <taxon>Eutheria</taxon>
        <taxon>Laurasiatheria</taxon>
        <taxon>Chiroptera</taxon>
        <taxon>Yinpterochiroptera</taxon>
        <taxon>Pteropodoidea</taxon>
        <taxon>Pteropodidae</taxon>
        <taxon>Rousettinae</taxon>
        <taxon>Rousettus</taxon>
    </lineage>
</organism>
<gene>
    <name evidence="8" type="ORF">HJG63_013608</name>
</gene>
<comment type="similarity">
    <text evidence="2">Belongs to the MS4A family.</text>
</comment>
<evidence type="ECO:0000256" key="5">
    <source>
        <dbReference type="ARBA" id="ARBA00023136"/>
    </source>
</evidence>
<evidence type="ECO:0000313" key="8">
    <source>
        <dbReference type="EMBL" id="KAF6466464.1"/>
    </source>
</evidence>
<keyword evidence="9" id="KW-1185">Reference proteome</keyword>
<dbReference type="InterPro" id="IPR007237">
    <property type="entry name" value="CD20-like"/>
</dbReference>
<comment type="caution">
    <text evidence="8">The sequence shown here is derived from an EMBL/GenBank/DDBJ whole genome shotgun (WGS) entry which is preliminary data.</text>
</comment>
<feature type="transmembrane region" description="Helical" evidence="7">
    <location>
        <begin position="100"/>
        <end position="118"/>
    </location>
</feature>
<evidence type="ECO:0000256" key="2">
    <source>
        <dbReference type="ARBA" id="ARBA00009565"/>
    </source>
</evidence>
<evidence type="ECO:0000313" key="9">
    <source>
        <dbReference type="Proteomes" id="UP000593571"/>
    </source>
</evidence>
<evidence type="ECO:0000256" key="7">
    <source>
        <dbReference type="SAM" id="Phobius"/>
    </source>
</evidence>
<feature type="transmembrane region" description="Helical" evidence="7">
    <location>
        <begin position="125"/>
        <end position="150"/>
    </location>
</feature>
<dbReference type="InterPro" id="IPR030417">
    <property type="entry name" value="MS4A"/>
</dbReference>
<dbReference type="OrthoDB" id="10071849at2759"/>
<dbReference type="PANTHER" id="PTHR23320:SF66">
    <property type="entry name" value="HIGH AFFINITY IMMUNOGLOBULIN EPSILON RECEPTOR SUBUNIT BETA"/>
    <property type="match status" value="1"/>
</dbReference>
<evidence type="ECO:0000256" key="3">
    <source>
        <dbReference type="ARBA" id="ARBA00022692"/>
    </source>
</evidence>
<dbReference type="GO" id="GO:0007166">
    <property type="term" value="P:cell surface receptor signaling pathway"/>
    <property type="evidence" value="ECO:0007669"/>
    <property type="project" value="TreeGrafter"/>
</dbReference>
<keyword evidence="5 7" id="KW-0472">Membrane</keyword>
<keyword evidence="3 7" id="KW-0812">Transmembrane</keyword>
<feature type="transmembrane region" description="Helical" evidence="7">
    <location>
        <begin position="60"/>
        <end position="80"/>
    </location>
</feature>
<dbReference type="Proteomes" id="UP000593571">
    <property type="component" value="Unassembled WGS sequence"/>
</dbReference>
<reference evidence="8 9" key="1">
    <citation type="journal article" date="2020" name="Nature">
        <title>Six reference-quality genomes reveal evolution of bat adaptations.</title>
        <authorList>
            <person name="Jebb D."/>
            <person name="Huang Z."/>
            <person name="Pippel M."/>
            <person name="Hughes G.M."/>
            <person name="Lavrichenko K."/>
            <person name="Devanna P."/>
            <person name="Winkler S."/>
            <person name="Jermiin L.S."/>
            <person name="Skirmuntt E.C."/>
            <person name="Katzourakis A."/>
            <person name="Burkitt-Gray L."/>
            <person name="Ray D.A."/>
            <person name="Sullivan K.A.M."/>
            <person name="Roscito J.G."/>
            <person name="Kirilenko B.M."/>
            <person name="Davalos L.M."/>
            <person name="Corthals A.P."/>
            <person name="Power M.L."/>
            <person name="Jones G."/>
            <person name="Ransome R.D."/>
            <person name="Dechmann D.K.N."/>
            <person name="Locatelli A.G."/>
            <person name="Puechmaille S.J."/>
            <person name="Fedrigo O."/>
            <person name="Jarvis E.D."/>
            <person name="Hiller M."/>
            <person name="Vernes S.C."/>
            <person name="Myers E.W."/>
            <person name="Teeling E.C."/>
        </authorList>
    </citation>
    <scope>NUCLEOTIDE SEQUENCE [LARGE SCALE GENOMIC DNA]</scope>
    <source>
        <strain evidence="8">MRouAeg1</strain>
        <tissue evidence="8">Muscle</tissue>
    </source>
</reference>
<evidence type="ECO:0000256" key="1">
    <source>
        <dbReference type="ARBA" id="ARBA00004141"/>
    </source>
</evidence>
<dbReference type="PANTHER" id="PTHR23320">
    <property type="entry name" value="MEMBRANE-SPANNING 4-DOMAINS SUBFAMILY A MS4A -RELATED"/>
    <property type="match status" value="1"/>
</dbReference>
<sequence>METVSRSRADIALPNPQELPSEPGIELSEVPSHEDTQPGRTVRSPPRQTWLTFLKKELEFLGVTQILIALICFCFGIIVYSMLKISGFEKDFFSSFKAGYPFWGAVFFAISGFLSVMSEKNHAAYLVHGSLGANLVSSIAAVAGFIILIANLKNSLAYISFCQEASVDDFCSAVFFSTEIVATILFLTILGFGAAVALTVYRVGELFKRDKSLEERLYEELNIYSPIYSELEALPPTDT</sequence>
<name>A0A7J8H2C1_ROUAE</name>
<proteinExistence type="inferred from homology"/>
<dbReference type="AlphaFoldDB" id="A0A7J8H2C1"/>
<evidence type="ECO:0000256" key="4">
    <source>
        <dbReference type="ARBA" id="ARBA00022989"/>
    </source>
</evidence>
<accession>A0A7J8H2C1</accession>
<feature type="region of interest" description="Disordered" evidence="6">
    <location>
        <begin position="1"/>
        <end position="44"/>
    </location>
</feature>
<keyword evidence="4 7" id="KW-1133">Transmembrane helix</keyword>
<dbReference type="GO" id="GO:0009897">
    <property type="term" value="C:external side of plasma membrane"/>
    <property type="evidence" value="ECO:0007669"/>
    <property type="project" value="TreeGrafter"/>
</dbReference>
<dbReference type="Pfam" id="PF04103">
    <property type="entry name" value="CD20"/>
    <property type="match status" value="1"/>
</dbReference>
<protein>
    <submittedName>
        <fullName evidence="8">Membrane spanning 4-domains A2</fullName>
    </submittedName>
</protein>
<dbReference type="EMBL" id="JACASE010000005">
    <property type="protein sequence ID" value="KAF6466464.1"/>
    <property type="molecule type" value="Genomic_DNA"/>
</dbReference>
<evidence type="ECO:0000256" key="6">
    <source>
        <dbReference type="SAM" id="MobiDB-lite"/>
    </source>
</evidence>